<reference evidence="10 11" key="1">
    <citation type="journal article" date="2010" name="Stand. Genomic Sci.">
        <title>Complete genome sequence of Ferrimonas balearica type strain (PAT).</title>
        <authorList>
            <person name="Nolan M."/>
            <person name="Sikorski J."/>
            <person name="Davenport K."/>
            <person name="Lucas S."/>
            <person name="Glavina Del Rio T."/>
            <person name="Tice H."/>
            <person name="Cheng J."/>
            <person name="Goodwin L."/>
            <person name="Pitluck S."/>
            <person name="Liolios K."/>
            <person name="Ivanova N."/>
            <person name="Mavromatis K."/>
            <person name="Ovchinnikova G."/>
            <person name="Pati A."/>
            <person name="Chen A."/>
            <person name="Palaniappan K."/>
            <person name="Land M."/>
            <person name="Hauser L."/>
            <person name="Chang Y."/>
            <person name="Jeffries C."/>
            <person name="Tapia R."/>
            <person name="Brettin T."/>
            <person name="Detter J."/>
            <person name="Han C."/>
            <person name="Yasawong M."/>
            <person name="Rohde M."/>
            <person name="Tindall B."/>
            <person name="Goker M."/>
            <person name="Woyke T."/>
            <person name="Bristow J."/>
            <person name="Eisen J."/>
            <person name="Markowitz V."/>
            <person name="Hugenholtz P."/>
            <person name="Kyrpides N."/>
            <person name="Klenk H."/>
            <person name="Lapidus A."/>
        </authorList>
    </citation>
    <scope>NUCLEOTIDE SEQUENCE [LARGE SCALE GENOMIC DNA]</scope>
    <source>
        <strain evidence="11">DSM 9799 / CCM 4581 / KCTC 23876 / PAT</strain>
    </source>
</reference>
<organism evidence="10 11">
    <name type="scientific">Ferrimonas balearica (strain DSM 9799 / CCM 4581 / KCTC 23876 / PAT)</name>
    <dbReference type="NCBI Taxonomy" id="550540"/>
    <lineage>
        <taxon>Bacteria</taxon>
        <taxon>Pseudomonadati</taxon>
        <taxon>Pseudomonadota</taxon>
        <taxon>Gammaproteobacteria</taxon>
        <taxon>Alteromonadales</taxon>
        <taxon>Ferrimonadaceae</taxon>
        <taxon>Ferrimonas</taxon>
    </lineage>
</organism>
<dbReference type="GO" id="GO:0046872">
    <property type="term" value="F:metal ion binding"/>
    <property type="evidence" value="ECO:0007669"/>
    <property type="project" value="UniProtKB-KW"/>
</dbReference>
<dbReference type="STRING" id="550540.Fbal_0639"/>
<dbReference type="Proteomes" id="UP000006683">
    <property type="component" value="Chromosome"/>
</dbReference>
<dbReference type="HOGENOM" id="CLU_164073_0_0_6"/>
<keyword evidence="4" id="KW-0349">Heme</keyword>
<protein>
    <recommendedName>
        <fullName evidence="9">Tetrahaem cytochrome domain-containing protein</fullName>
    </recommendedName>
</protein>
<keyword evidence="7" id="KW-0408">Iron</keyword>
<keyword evidence="5" id="KW-0479">Metal-binding</keyword>
<dbReference type="SUPFAM" id="SSF48695">
    <property type="entry name" value="Multiheme cytochromes"/>
    <property type="match status" value="1"/>
</dbReference>
<dbReference type="RefSeq" id="WP_013344158.1">
    <property type="nucleotide sequence ID" value="NC_014541.1"/>
</dbReference>
<dbReference type="GO" id="GO:0042597">
    <property type="term" value="C:periplasmic space"/>
    <property type="evidence" value="ECO:0007669"/>
    <property type="project" value="UniProtKB-SubCell"/>
</dbReference>
<keyword evidence="3" id="KW-0813">Transport</keyword>
<keyword evidence="11" id="KW-1185">Reference proteome</keyword>
<evidence type="ECO:0000256" key="7">
    <source>
        <dbReference type="ARBA" id="ARBA00023004"/>
    </source>
</evidence>
<evidence type="ECO:0000256" key="5">
    <source>
        <dbReference type="ARBA" id="ARBA00022723"/>
    </source>
</evidence>
<gene>
    <name evidence="10" type="ordered locus">Fbal_0639</name>
</gene>
<accession>E1SR87</accession>
<evidence type="ECO:0000256" key="2">
    <source>
        <dbReference type="ARBA" id="ARBA00004418"/>
    </source>
</evidence>
<evidence type="ECO:0000256" key="3">
    <source>
        <dbReference type="ARBA" id="ARBA00022448"/>
    </source>
</evidence>
<dbReference type="AlphaFoldDB" id="E1SR87"/>
<dbReference type="Pfam" id="PF14537">
    <property type="entry name" value="Cytochrom_c3_2"/>
    <property type="match status" value="1"/>
</dbReference>
<sequence>MKKLIALLAFCLPMSLLAAPIADTHTEMAGCESCHEGGTPSSDLAHENQTCIDCHGDLNALGGVHADHAGMMECTDCHITHEEHDANSGCESCH</sequence>
<comment type="subcellular location">
    <subcellularLocation>
        <location evidence="2">Periplasm</location>
    </subcellularLocation>
</comment>
<proteinExistence type="predicted"/>
<dbReference type="KEGG" id="fbl:Fbal_0639"/>
<name>E1SR87_FERBD</name>
<comment type="cofactor">
    <cofactor evidence="1">
        <name>heme c</name>
        <dbReference type="ChEBI" id="CHEBI:61717"/>
    </cofactor>
</comment>
<keyword evidence="6" id="KW-0249">Electron transport</keyword>
<dbReference type="EMBL" id="CP002209">
    <property type="protein sequence ID" value="ADN74852.1"/>
    <property type="molecule type" value="Genomic_DNA"/>
</dbReference>
<evidence type="ECO:0000256" key="6">
    <source>
        <dbReference type="ARBA" id="ARBA00022982"/>
    </source>
</evidence>
<dbReference type="InterPro" id="IPR036280">
    <property type="entry name" value="Multihaem_cyt_sf"/>
</dbReference>
<dbReference type="Gene3D" id="1.10.1130.10">
    <property type="entry name" value="Flavocytochrome C3, Chain A"/>
    <property type="match status" value="1"/>
</dbReference>
<dbReference type="GeneID" id="67180883"/>
<dbReference type="OrthoDB" id="9154260at2"/>
<evidence type="ECO:0000256" key="8">
    <source>
        <dbReference type="SAM" id="SignalP"/>
    </source>
</evidence>
<feature type="signal peptide" evidence="8">
    <location>
        <begin position="1"/>
        <end position="18"/>
    </location>
</feature>
<keyword evidence="8" id="KW-0732">Signal</keyword>
<evidence type="ECO:0000313" key="11">
    <source>
        <dbReference type="Proteomes" id="UP000006683"/>
    </source>
</evidence>
<feature type="domain" description="Tetrahaem cytochrome" evidence="9">
    <location>
        <begin position="25"/>
        <end position="94"/>
    </location>
</feature>
<feature type="chain" id="PRO_5003151048" description="Tetrahaem cytochrome domain-containing protein" evidence="8">
    <location>
        <begin position="19"/>
        <end position="94"/>
    </location>
</feature>
<evidence type="ECO:0000313" key="10">
    <source>
        <dbReference type="EMBL" id="ADN74852.1"/>
    </source>
</evidence>
<dbReference type="eggNOG" id="COG0484">
    <property type="taxonomic scope" value="Bacteria"/>
</dbReference>
<evidence type="ECO:0000259" key="9">
    <source>
        <dbReference type="Pfam" id="PF14537"/>
    </source>
</evidence>
<evidence type="ECO:0000256" key="1">
    <source>
        <dbReference type="ARBA" id="ARBA00001926"/>
    </source>
</evidence>
<dbReference type="InterPro" id="IPR012286">
    <property type="entry name" value="Tetrahaem_cytochrome"/>
</dbReference>
<evidence type="ECO:0000256" key="4">
    <source>
        <dbReference type="ARBA" id="ARBA00022617"/>
    </source>
</evidence>